<organism evidence="2 3">
    <name type="scientific">Pseudoxanthobacter soli DSM 19599</name>
    <dbReference type="NCBI Taxonomy" id="1123029"/>
    <lineage>
        <taxon>Bacteria</taxon>
        <taxon>Pseudomonadati</taxon>
        <taxon>Pseudomonadota</taxon>
        <taxon>Alphaproteobacteria</taxon>
        <taxon>Hyphomicrobiales</taxon>
        <taxon>Segnochrobactraceae</taxon>
        <taxon>Pseudoxanthobacter</taxon>
    </lineage>
</organism>
<dbReference type="EMBL" id="FRXO01000005">
    <property type="protein sequence ID" value="SHO66243.1"/>
    <property type="molecule type" value="Genomic_DNA"/>
</dbReference>
<dbReference type="InterPro" id="IPR032635">
    <property type="entry name" value="Anti_2"/>
</dbReference>
<dbReference type="AlphaFoldDB" id="A0A1M7ZMW7"/>
<feature type="domain" description="Surface antigen" evidence="1">
    <location>
        <begin position="118"/>
        <end position="193"/>
    </location>
</feature>
<dbReference type="STRING" id="1123029.SAMN02745172_02898"/>
<evidence type="ECO:0000313" key="2">
    <source>
        <dbReference type="EMBL" id="SHO66243.1"/>
    </source>
</evidence>
<name>A0A1M7ZMW7_9HYPH</name>
<keyword evidence="3" id="KW-1185">Reference proteome</keyword>
<dbReference type="Proteomes" id="UP000186406">
    <property type="component" value="Unassembled WGS sequence"/>
</dbReference>
<reference evidence="2 3" key="1">
    <citation type="submission" date="2016-12" db="EMBL/GenBank/DDBJ databases">
        <authorList>
            <person name="Song W.-J."/>
            <person name="Kurnit D.M."/>
        </authorList>
    </citation>
    <scope>NUCLEOTIDE SEQUENCE [LARGE SCALE GENOMIC DNA]</scope>
    <source>
        <strain evidence="2 3">DSM 19599</strain>
    </source>
</reference>
<evidence type="ECO:0000259" key="1">
    <source>
        <dbReference type="Pfam" id="PF16998"/>
    </source>
</evidence>
<accession>A0A1M7ZMW7</accession>
<proteinExistence type="predicted"/>
<protein>
    <submittedName>
        <fullName evidence="2">Outer membrane surface antigen</fullName>
    </submittedName>
</protein>
<dbReference type="Pfam" id="PF16998">
    <property type="entry name" value="17kDa_Anti_2"/>
    <property type="match status" value="1"/>
</dbReference>
<evidence type="ECO:0000313" key="3">
    <source>
        <dbReference type="Proteomes" id="UP000186406"/>
    </source>
</evidence>
<sequence length="196" mass="20673">MKRAMMLRHMPFGSMRSARQGHARAFEPDAAAVVGPMSGRAAPCCGRGRAARAPHAVSVVVFLSVLGGCSTTNLNFLQATPQPTPAADDALSDPAAVAFAAALPMDGTVARALGDTDRKAAAKAEIEALELSKTGAPVTWKNPDTDFYGVVVPGPTYVVNNQECRDYTHTIYADGQSLTLRGRACRGEDGTWRPLT</sequence>
<gene>
    <name evidence="2" type="ORF">SAMN02745172_02898</name>
</gene>